<keyword evidence="4" id="KW-0012">Acyltransferase</keyword>
<evidence type="ECO:0000256" key="8">
    <source>
        <dbReference type="SAM" id="Coils"/>
    </source>
</evidence>
<comment type="pathway">
    <text evidence="1">Glycerolipid metabolism; triacylglycerol biosynthesis.</text>
</comment>
<proteinExistence type="inferred from homology"/>
<evidence type="ECO:0000256" key="6">
    <source>
        <dbReference type="ARBA" id="ARBA00047604"/>
    </source>
</evidence>
<dbReference type="GO" id="GO:0004144">
    <property type="term" value="F:diacylglycerol O-acyltransferase activity"/>
    <property type="evidence" value="ECO:0007669"/>
    <property type="project" value="UniProtKB-EC"/>
</dbReference>
<keyword evidence="3" id="KW-0808">Transferase</keyword>
<sequence>MRNLLALKNQVAYCDAMKVDKNEIPQTTRVVPNLRFKRGEEGSPKQVGEHIIRRRMTSIGRFSMKSETTSNPSIPTFFLALANNNNNSSSSNKSKNSSGGITASEFESLWIQRDMHNRHPRFHSRVSKEDDRFFEQPHHPPSSSAVETNDVEFAAKTMKTKQSKNTEEKEILEVKAEIHNHAIETSHPSRIYREELRKRIEDFLTKPLDIMDKLWEVEISTGPLGSSGAIGHAKVNQIRHPKKQHQQGDDDKEEPTESILLFRAHHALADGVSLAASFLDLTDEAEEMRQDIENEIQKRKKKRKEANKELTMLQRWLKLLRKIIWFYLGSIRAILYQVYITLATSTKIGGGGEPFEHVRKMYEEEEKKEGKKASSVIGKRSLSWCDAATLEEVKLIAKAIGKNITLNDVFVSCASSAIARQLAEHRQLFTTRTDGPLSHKHHPYVNVAIPVHLNGGFLLPGKSVGNNIGAMVARIPGEINNYDDNDTTDSSVDTAVQRLKTVHMSIQKIKNTPAPLISYVMAKFCSDFLPESVTKYIFQNANANAAFVLTNSRGSPKKLHIRGQPVESATAFFPLPPGVPVGIVVGSYAGVVSISVTAEKWAIPDADKFLGWILEEYGRLRDEAVMIERKGKGKEIFKSSE</sequence>
<comment type="catalytic activity">
    <reaction evidence="6">
        <text>a long chain fatty alcohol + a fatty acyl-CoA = a long-chain alcohol wax ester + CoA</text>
        <dbReference type="Rhea" id="RHEA:38443"/>
        <dbReference type="ChEBI" id="CHEBI:17135"/>
        <dbReference type="ChEBI" id="CHEBI:57287"/>
        <dbReference type="ChEBI" id="CHEBI:77636"/>
        <dbReference type="ChEBI" id="CHEBI:235323"/>
        <dbReference type="EC" id="2.3.1.75"/>
    </reaction>
</comment>
<gene>
    <name evidence="11" type="ORF">DBRI00130_LOCUS43690</name>
</gene>
<evidence type="ECO:0000313" key="11">
    <source>
        <dbReference type="EMBL" id="CAE4667881.1"/>
    </source>
</evidence>
<evidence type="ECO:0000256" key="2">
    <source>
        <dbReference type="ARBA" id="ARBA00005189"/>
    </source>
</evidence>
<organism evidence="11">
    <name type="scientific">Ditylum brightwellii</name>
    <dbReference type="NCBI Taxonomy" id="49249"/>
    <lineage>
        <taxon>Eukaryota</taxon>
        <taxon>Sar</taxon>
        <taxon>Stramenopiles</taxon>
        <taxon>Ochrophyta</taxon>
        <taxon>Bacillariophyta</taxon>
        <taxon>Mediophyceae</taxon>
        <taxon>Lithodesmiophycidae</taxon>
        <taxon>Lithodesmiales</taxon>
        <taxon>Lithodesmiaceae</taxon>
        <taxon>Ditylum</taxon>
    </lineage>
</organism>
<accession>A0A7S4WBD1</accession>
<feature type="domain" description="O-acyltransferase WSD1-like N-terminal" evidence="9">
    <location>
        <begin position="260"/>
        <end position="409"/>
    </location>
</feature>
<dbReference type="Pfam" id="PF06974">
    <property type="entry name" value="WS_DGAT_C"/>
    <property type="match status" value="1"/>
</dbReference>
<reference evidence="11" key="1">
    <citation type="submission" date="2021-01" db="EMBL/GenBank/DDBJ databases">
        <authorList>
            <person name="Corre E."/>
            <person name="Pelletier E."/>
            <person name="Niang G."/>
            <person name="Scheremetjew M."/>
            <person name="Finn R."/>
            <person name="Kale V."/>
            <person name="Holt S."/>
            <person name="Cochrane G."/>
            <person name="Meng A."/>
            <person name="Brown T."/>
            <person name="Cohen L."/>
        </authorList>
    </citation>
    <scope>NUCLEOTIDE SEQUENCE</scope>
    <source>
        <strain evidence="11">GSO104</strain>
    </source>
</reference>
<evidence type="ECO:0000256" key="4">
    <source>
        <dbReference type="ARBA" id="ARBA00023315"/>
    </source>
</evidence>
<dbReference type="InterPro" id="IPR009721">
    <property type="entry name" value="O-acyltransferase_WSD1_C"/>
</dbReference>
<dbReference type="Pfam" id="PF03007">
    <property type="entry name" value="WS_DGAT_cat"/>
    <property type="match status" value="1"/>
</dbReference>
<evidence type="ECO:0000256" key="5">
    <source>
        <dbReference type="ARBA" id="ARBA00024360"/>
    </source>
</evidence>
<dbReference type="AlphaFoldDB" id="A0A7S4WBD1"/>
<evidence type="ECO:0000256" key="1">
    <source>
        <dbReference type="ARBA" id="ARBA00004771"/>
    </source>
</evidence>
<dbReference type="GO" id="GO:0019432">
    <property type="term" value="P:triglyceride biosynthetic process"/>
    <property type="evidence" value="ECO:0007669"/>
    <property type="project" value="UniProtKB-UniPathway"/>
</dbReference>
<dbReference type="InterPro" id="IPR004255">
    <property type="entry name" value="O-acyltransferase_WSD1_N"/>
</dbReference>
<dbReference type="UniPathway" id="UPA00282"/>
<dbReference type="InterPro" id="IPR045034">
    <property type="entry name" value="O-acyltransferase_WSD1-like"/>
</dbReference>
<dbReference type="PANTHER" id="PTHR31650:SF1">
    <property type="entry name" value="WAX ESTER SYNTHASE_DIACYLGLYCEROL ACYLTRANSFERASE 4-RELATED"/>
    <property type="match status" value="1"/>
</dbReference>
<comment type="pathway">
    <text evidence="2">Lipid metabolism.</text>
</comment>
<keyword evidence="8" id="KW-0175">Coiled coil</keyword>
<dbReference type="GO" id="GO:0047196">
    <property type="term" value="F:long-chain-alcohol O-fatty-acyltransferase activity"/>
    <property type="evidence" value="ECO:0007669"/>
    <property type="project" value="UniProtKB-EC"/>
</dbReference>
<feature type="domain" description="O-acyltransferase WSD1 C-terminal" evidence="10">
    <location>
        <begin position="465"/>
        <end position="617"/>
    </location>
</feature>
<evidence type="ECO:0000259" key="10">
    <source>
        <dbReference type="Pfam" id="PF06974"/>
    </source>
</evidence>
<evidence type="ECO:0000256" key="7">
    <source>
        <dbReference type="ARBA" id="ARBA00048109"/>
    </source>
</evidence>
<evidence type="ECO:0008006" key="12">
    <source>
        <dbReference type="Google" id="ProtNLM"/>
    </source>
</evidence>
<evidence type="ECO:0000256" key="3">
    <source>
        <dbReference type="ARBA" id="ARBA00022679"/>
    </source>
</evidence>
<dbReference type="GO" id="GO:0005886">
    <property type="term" value="C:plasma membrane"/>
    <property type="evidence" value="ECO:0007669"/>
    <property type="project" value="TreeGrafter"/>
</dbReference>
<protein>
    <recommendedName>
        <fullName evidence="12">Diacylglycerol O-acyltransferase</fullName>
    </recommendedName>
</protein>
<dbReference type="PANTHER" id="PTHR31650">
    <property type="entry name" value="O-ACYLTRANSFERASE (WSD1-LIKE) FAMILY PROTEIN"/>
    <property type="match status" value="1"/>
</dbReference>
<comment type="catalytic activity">
    <reaction evidence="7">
        <text>an acyl-CoA + a 1,2-diacyl-sn-glycerol = a triacyl-sn-glycerol + CoA</text>
        <dbReference type="Rhea" id="RHEA:10868"/>
        <dbReference type="ChEBI" id="CHEBI:17815"/>
        <dbReference type="ChEBI" id="CHEBI:57287"/>
        <dbReference type="ChEBI" id="CHEBI:58342"/>
        <dbReference type="ChEBI" id="CHEBI:64615"/>
        <dbReference type="EC" id="2.3.1.20"/>
    </reaction>
</comment>
<evidence type="ECO:0000259" key="9">
    <source>
        <dbReference type="Pfam" id="PF03007"/>
    </source>
</evidence>
<comment type="similarity">
    <text evidence="5">In the N-terminal section; belongs to the long-chain O-acyltransferase family.</text>
</comment>
<name>A0A7S4WBD1_9STRA</name>
<feature type="coiled-coil region" evidence="8">
    <location>
        <begin position="278"/>
        <end position="309"/>
    </location>
</feature>
<dbReference type="EMBL" id="HBNS01060659">
    <property type="protein sequence ID" value="CAE4667881.1"/>
    <property type="molecule type" value="Transcribed_RNA"/>
</dbReference>